<dbReference type="AlphaFoldDB" id="A0A165KU63"/>
<dbReference type="Gene3D" id="3.80.10.10">
    <property type="entry name" value="Ribonuclease Inhibitor"/>
    <property type="match status" value="1"/>
</dbReference>
<sequence length="502" mass="55571">MYVGAREQYAKRIRLEADVLAAARARAAELRLAESETRATLAATQAKLDAIVTELDEIASREPGLSNSLDSARCMYRRMLWTNVIPLDVLHCIFEAAATYIDPDKPLVDAITVASSNPAFGLATVCSRWRQLALSIRTSWTFVRVERRSGRPYDEDIDDHTERIRVILSRSNSAPLDVVIHLDEYPEEALSLLHEMFTTLEPEAWRWRRSELFLPPWLPLEPCLDFLKGSMPSLTHLSVIIEGDDVEPVLARPQYFSQMPLLQHLELQDTGISCVQTHFVFNDLRSLALWQHVGVDQFLDMVRAASLTLESLRICARIRLDTAVDSIALPALHTLELDGRVPGFQGVIHAPKVQHLELSKLAISITHASIFDALSATVTTLVLRGGSFGAQSVDILQALASITSVTFVRLPSETSILSAGRFFHALAESSPPTWPTLRSLRFAIDSLDGDTGNGLATLVRARNCEIAVPSSGTASRSPSRIESVDLPNTAPLWLRDTIKSLL</sequence>
<proteinExistence type="predicted"/>
<dbReference type="InterPro" id="IPR032675">
    <property type="entry name" value="LRR_dom_sf"/>
</dbReference>
<accession>A0A165KU63</accession>
<name>A0A165KU63_EXIGL</name>
<organism evidence="1 2">
    <name type="scientific">Exidia glandulosa HHB12029</name>
    <dbReference type="NCBI Taxonomy" id="1314781"/>
    <lineage>
        <taxon>Eukaryota</taxon>
        <taxon>Fungi</taxon>
        <taxon>Dikarya</taxon>
        <taxon>Basidiomycota</taxon>
        <taxon>Agaricomycotina</taxon>
        <taxon>Agaricomycetes</taxon>
        <taxon>Auriculariales</taxon>
        <taxon>Exidiaceae</taxon>
        <taxon>Exidia</taxon>
    </lineage>
</organism>
<dbReference type="OrthoDB" id="3357519at2759"/>
<evidence type="ECO:0000313" key="1">
    <source>
        <dbReference type="EMBL" id="KZV96897.1"/>
    </source>
</evidence>
<evidence type="ECO:0008006" key="3">
    <source>
        <dbReference type="Google" id="ProtNLM"/>
    </source>
</evidence>
<evidence type="ECO:0000313" key="2">
    <source>
        <dbReference type="Proteomes" id="UP000077266"/>
    </source>
</evidence>
<protein>
    <recommendedName>
        <fullName evidence="3">F-box domain-containing protein</fullName>
    </recommendedName>
</protein>
<dbReference type="InParanoid" id="A0A165KU63"/>
<keyword evidence="2" id="KW-1185">Reference proteome</keyword>
<dbReference type="Proteomes" id="UP000077266">
    <property type="component" value="Unassembled WGS sequence"/>
</dbReference>
<dbReference type="SUPFAM" id="SSF52047">
    <property type="entry name" value="RNI-like"/>
    <property type="match status" value="1"/>
</dbReference>
<reference evidence="1 2" key="1">
    <citation type="journal article" date="2016" name="Mol. Biol. Evol.">
        <title>Comparative Genomics of Early-Diverging Mushroom-Forming Fungi Provides Insights into the Origins of Lignocellulose Decay Capabilities.</title>
        <authorList>
            <person name="Nagy L.G."/>
            <person name="Riley R."/>
            <person name="Tritt A."/>
            <person name="Adam C."/>
            <person name="Daum C."/>
            <person name="Floudas D."/>
            <person name="Sun H."/>
            <person name="Yadav J.S."/>
            <person name="Pangilinan J."/>
            <person name="Larsson K.H."/>
            <person name="Matsuura K."/>
            <person name="Barry K."/>
            <person name="Labutti K."/>
            <person name="Kuo R."/>
            <person name="Ohm R.A."/>
            <person name="Bhattacharya S.S."/>
            <person name="Shirouzu T."/>
            <person name="Yoshinaga Y."/>
            <person name="Martin F.M."/>
            <person name="Grigoriev I.V."/>
            <person name="Hibbett D.S."/>
        </authorList>
    </citation>
    <scope>NUCLEOTIDE SEQUENCE [LARGE SCALE GENOMIC DNA]</scope>
    <source>
        <strain evidence="1 2">HHB12029</strain>
    </source>
</reference>
<gene>
    <name evidence="1" type="ORF">EXIGLDRAFT_704649</name>
</gene>
<dbReference type="STRING" id="1314781.A0A165KU63"/>
<dbReference type="EMBL" id="KV425937">
    <property type="protein sequence ID" value="KZV96897.1"/>
    <property type="molecule type" value="Genomic_DNA"/>
</dbReference>